<evidence type="ECO:0000313" key="2">
    <source>
        <dbReference type="Proteomes" id="UP000279833"/>
    </source>
</evidence>
<name>A0A183KUD8_9TREM</name>
<gene>
    <name evidence="1" type="ORF">SCUD_LOCUS18681</name>
</gene>
<reference evidence="3" key="1">
    <citation type="submission" date="2016-06" db="UniProtKB">
        <authorList>
            <consortium name="WormBaseParasite"/>
        </authorList>
    </citation>
    <scope>IDENTIFICATION</scope>
</reference>
<evidence type="ECO:0000313" key="3">
    <source>
        <dbReference type="WBParaSite" id="SCUD_0001868201-mRNA-1"/>
    </source>
</evidence>
<dbReference type="Proteomes" id="UP000279833">
    <property type="component" value="Unassembled WGS sequence"/>
</dbReference>
<organism evidence="3">
    <name type="scientific">Schistosoma curassoni</name>
    <dbReference type="NCBI Taxonomy" id="6186"/>
    <lineage>
        <taxon>Eukaryota</taxon>
        <taxon>Metazoa</taxon>
        <taxon>Spiralia</taxon>
        <taxon>Lophotrochozoa</taxon>
        <taxon>Platyhelminthes</taxon>
        <taxon>Trematoda</taxon>
        <taxon>Digenea</taxon>
        <taxon>Strigeidida</taxon>
        <taxon>Schistosomatoidea</taxon>
        <taxon>Schistosomatidae</taxon>
        <taxon>Schistosoma</taxon>
    </lineage>
</organism>
<protein>
    <submittedName>
        <fullName evidence="3">Trafficking protein particle complex subunit</fullName>
    </submittedName>
</protein>
<dbReference type="AlphaFoldDB" id="A0A183KUD8"/>
<dbReference type="EMBL" id="UZAK01041362">
    <property type="protein sequence ID" value="VDP66623.1"/>
    <property type="molecule type" value="Genomic_DNA"/>
</dbReference>
<accession>A0A183KUD8</accession>
<proteinExistence type="predicted"/>
<keyword evidence="2" id="KW-1185">Reference proteome</keyword>
<evidence type="ECO:0000313" key="1">
    <source>
        <dbReference type="EMBL" id="VDP66623.1"/>
    </source>
</evidence>
<sequence length="97" mass="10923">MLIVFGKSLSPEHSVGIVVAVRSVIAESGEFLGSQLLVLKLFAYSVVDFEAGVFDRLQLLHFYQRVIDVPPYCCVQIAMPHQQQHEKFVKPYTEVGQ</sequence>
<reference evidence="1 2" key="2">
    <citation type="submission" date="2018-11" db="EMBL/GenBank/DDBJ databases">
        <authorList>
            <consortium name="Pathogen Informatics"/>
        </authorList>
    </citation>
    <scope>NUCLEOTIDE SEQUENCE [LARGE SCALE GENOMIC DNA]</scope>
    <source>
        <strain evidence="1">Dakar</strain>
        <strain evidence="2">Dakar, Senegal</strain>
    </source>
</reference>
<dbReference type="WBParaSite" id="SCUD_0001868201-mRNA-1">
    <property type="protein sequence ID" value="SCUD_0001868201-mRNA-1"/>
    <property type="gene ID" value="SCUD_0001868201"/>
</dbReference>